<organism evidence="2 3">
    <name type="scientific">Araneus ventricosus</name>
    <name type="common">Orbweaver spider</name>
    <name type="synonym">Epeira ventricosa</name>
    <dbReference type="NCBI Taxonomy" id="182803"/>
    <lineage>
        <taxon>Eukaryota</taxon>
        <taxon>Metazoa</taxon>
        <taxon>Ecdysozoa</taxon>
        <taxon>Arthropoda</taxon>
        <taxon>Chelicerata</taxon>
        <taxon>Arachnida</taxon>
        <taxon>Araneae</taxon>
        <taxon>Araneomorphae</taxon>
        <taxon>Entelegynae</taxon>
        <taxon>Araneoidea</taxon>
        <taxon>Araneidae</taxon>
        <taxon>Araneus</taxon>
    </lineage>
</organism>
<dbReference type="Proteomes" id="UP000499080">
    <property type="component" value="Unassembled WGS sequence"/>
</dbReference>
<evidence type="ECO:0000256" key="1">
    <source>
        <dbReference type="SAM" id="MobiDB-lite"/>
    </source>
</evidence>
<evidence type="ECO:0000313" key="2">
    <source>
        <dbReference type="EMBL" id="GBM21241.1"/>
    </source>
</evidence>
<dbReference type="AlphaFoldDB" id="A0A4Y2DWV9"/>
<sequence>MLRESHISMLQNWLFPQLETDSDDFTLTAGRGTTTLELQRPSIFGQLHSSTMIGRTGPENSVKHHCPPRSPDLSVCDFFWWGFIKYYVYLPPSSYISRSEDTHNNNRGSSGSRHARESLGLI</sequence>
<gene>
    <name evidence="2" type="ORF">AVEN_265836_1</name>
</gene>
<accession>A0A4Y2DWV9</accession>
<name>A0A4Y2DWV9_ARAVE</name>
<evidence type="ECO:0000313" key="3">
    <source>
        <dbReference type="Proteomes" id="UP000499080"/>
    </source>
</evidence>
<reference evidence="2 3" key="1">
    <citation type="journal article" date="2019" name="Sci. Rep.">
        <title>Orb-weaving spider Araneus ventricosus genome elucidates the spidroin gene catalogue.</title>
        <authorList>
            <person name="Kono N."/>
            <person name="Nakamura H."/>
            <person name="Ohtoshi R."/>
            <person name="Moran D.A.P."/>
            <person name="Shinohara A."/>
            <person name="Yoshida Y."/>
            <person name="Fujiwara M."/>
            <person name="Mori M."/>
            <person name="Tomita M."/>
            <person name="Arakawa K."/>
        </authorList>
    </citation>
    <scope>NUCLEOTIDE SEQUENCE [LARGE SCALE GENOMIC DNA]</scope>
</reference>
<comment type="caution">
    <text evidence="2">The sequence shown here is derived from an EMBL/GenBank/DDBJ whole genome shotgun (WGS) entry which is preliminary data.</text>
</comment>
<feature type="region of interest" description="Disordered" evidence="1">
    <location>
        <begin position="99"/>
        <end position="122"/>
    </location>
</feature>
<protein>
    <submittedName>
        <fullName evidence="2">Uncharacterized protein</fullName>
    </submittedName>
</protein>
<dbReference type="GO" id="GO:0003676">
    <property type="term" value="F:nucleic acid binding"/>
    <property type="evidence" value="ECO:0007669"/>
    <property type="project" value="InterPro"/>
</dbReference>
<keyword evidence="3" id="KW-1185">Reference proteome</keyword>
<dbReference type="InterPro" id="IPR036397">
    <property type="entry name" value="RNaseH_sf"/>
</dbReference>
<dbReference type="EMBL" id="BGPR01000456">
    <property type="protein sequence ID" value="GBM21241.1"/>
    <property type="molecule type" value="Genomic_DNA"/>
</dbReference>
<proteinExistence type="predicted"/>
<dbReference type="Gene3D" id="3.30.420.10">
    <property type="entry name" value="Ribonuclease H-like superfamily/Ribonuclease H"/>
    <property type="match status" value="1"/>
</dbReference>
<dbReference type="OrthoDB" id="6766291at2759"/>